<dbReference type="Pfam" id="PF01435">
    <property type="entry name" value="Peptidase_M48"/>
    <property type="match status" value="1"/>
</dbReference>
<keyword evidence="2" id="KW-0479">Metal-binding</keyword>
<evidence type="ECO:0000256" key="5">
    <source>
        <dbReference type="ARBA" id="ARBA00023049"/>
    </source>
</evidence>
<dbReference type="Gene3D" id="3.30.2010.10">
    <property type="entry name" value="Metalloproteases ('zincins'), catalytic domain"/>
    <property type="match status" value="1"/>
</dbReference>
<evidence type="ECO:0000256" key="7">
    <source>
        <dbReference type="SAM" id="Phobius"/>
    </source>
</evidence>
<dbReference type="InterPro" id="IPR001915">
    <property type="entry name" value="Peptidase_M48"/>
</dbReference>
<keyword evidence="7" id="KW-1133">Transmembrane helix</keyword>
<protein>
    <recommendedName>
        <fullName evidence="8">Peptidase M48 domain-containing protein</fullName>
    </recommendedName>
</protein>
<evidence type="ECO:0000256" key="6">
    <source>
        <dbReference type="RuleBase" id="RU003983"/>
    </source>
</evidence>
<dbReference type="InterPro" id="IPR052173">
    <property type="entry name" value="Beta-lactam_resp_regulator"/>
</dbReference>
<comment type="cofactor">
    <cofactor evidence="6">
        <name>Zn(2+)</name>
        <dbReference type="ChEBI" id="CHEBI:29105"/>
    </cofactor>
    <text evidence="6">Binds 1 zinc ion per subunit.</text>
</comment>
<feature type="transmembrane region" description="Helical" evidence="7">
    <location>
        <begin position="292"/>
        <end position="317"/>
    </location>
</feature>
<organism evidence="9 10">
    <name type="scientific">Nocardioides aquiterrae</name>
    <dbReference type="NCBI Taxonomy" id="203799"/>
    <lineage>
        <taxon>Bacteria</taxon>
        <taxon>Bacillati</taxon>
        <taxon>Actinomycetota</taxon>
        <taxon>Actinomycetes</taxon>
        <taxon>Propionibacteriales</taxon>
        <taxon>Nocardioidaceae</taxon>
        <taxon>Nocardioides</taxon>
    </lineage>
</organism>
<dbReference type="PANTHER" id="PTHR34978">
    <property type="entry name" value="POSSIBLE SENSOR-TRANSDUCER PROTEIN BLAR"/>
    <property type="match status" value="1"/>
</dbReference>
<evidence type="ECO:0000313" key="9">
    <source>
        <dbReference type="EMBL" id="GAA1129967.1"/>
    </source>
</evidence>
<dbReference type="Proteomes" id="UP001499979">
    <property type="component" value="Unassembled WGS sequence"/>
</dbReference>
<name>A0ABN1UBK6_9ACTN</name>
<evidence type="ECO:0000256" key="2">
    <source>
        <dbReference type="ARBA" id="ARBA00022723"/>
    </source>
</evidence>
<evidence type="ECO:0000313" key="10">
    <source>
        <dbReference type="Proteomes" id="UP001499979"/>
    </source>
</evidence>
<keyword evidence="3 6" id="KW-0378">Hydrolase</keyword>
<keyword evidence="4 6" id="KW-0862">Zinc</keyword>
<keyword evidence="5 6" id="KW-0482">Metalloprotease</keyword>
<comment type="similarity">
    <text evidence="6">Belongs to the peptidase M48 family.</text>
</comment>
<evidence type="ECO:0000259" key="8">
    <source>
        <dbReference type="Pfam" id="PF01435"/>
    </source>
</evidence>
<evidence type="ECO:0000256" key="4">
    <source>
        <dbReference type="ARBA" id="ARBA00022833"/>
    </source>
</evidence>
<dbReference type="CDD" id="cd07326">
    <property type="entry name" value="M56_BlaR1_MecR1_like"/>
    <property type="match status" value="1"/>
</dbReference>
<accession>A0ABN1UBK6</accession>
<comment type="caution">
    <text evidence="9">The sequence shown here is derived from an EMBL/GenBank/DDBJ whole genome shotgun (WGS) entry which is preliminary data.</text>
</comment>
<proteinExistence type="inferred from homology"/>
<sequence>MLMAGALLAYAACMGWLGDRLLARVTSRIGSPTVALWVWHGLALTVLTAIGVGLALTAHDVWEHSLSWLLHADKSRVHAAYAGPQEVHTAWNLALIVLLVLGATGAGSAFTNLRRMRRARAAHRLLSVDTFKVPNRTDMTAAPDAAPVAVVPEPTPMIYCVPGKGSARRIVVTTGARDLLSDDQLEAALEHERAHLTRSHHRTVLIAEVVAAALRLPRMLQHYPQAVRLLVELDADDRAARLHGAHTVASALLDISSAASSDLRVGLAMAGTGTTLRIRRLLDHRHRAPRRAVAAMLLPAAIVFAAAPAIAAAMPVISLVGSAHWPDDESPVVHTGSDDFTHHP</sequence>
<gene>
    <name evidence="9" type="ORF">GCM10009606_07310</name>
</gene>
<keyword evidence="10" id="KW-1185">Reference proteome</keyword>
<feature type="domain" description="Peptidase M48" evidence="8">
    <location>
        <begin position="163"/>
        <end position="214"/>
    </location>
</feature>
<feature type="transmembrane region" description="Helical" evidence="7">
    <location>
        <begin position="6"/>
        <end position="22"/>
    </location>
</feature>
<keyword evidence="7" id="KW-0472">Membrane</keyword>
<reference evidence="9 10" key="1">
    <citation type="journal article" date="2019" name="Int. J. Syst. Evol. Microbiol.">
        <title>The Global Catalogue of Microorganisms (GCM) 10K type strain sequencing project: providing services to taxonomists for standard genome sequencing and annotation.</title>
        <authorList>
            <consortium name="The Broad Institute Genomics Platform"/>
            <consortium name="The Broad Institute Genome Sequencing Center for Infectious Disease"/>
            <person name="Wu L."/>
            <person name="Ma J."/>
        </authorList>
    </citation>
    <scope>NUCLEOTIDE SEQUENCE [LARGE SCALE GENOMIC DNA]</scope>
    <source>
        <strain evidence="9 10">JCM 11813</strain>
    </source>
</reference>
<dbReference type="PANTHER" id="PTHR34978:SF3">
    <property type="entry name" value="SLR0241 PROTEIN"/>
    <property type="match status" value="1"/>
</dbReference>
<feature type="transmembrane region" description="Helical" evidence="7">
    <location>
        <begin position="34"/>
        <end position="58"/>
    </location>
</feature>
<evidence type="ECO:0000256" key="3">
    <source>
        <dbReference type="ARBA" id="ARBA00022801"/>
    </source>
</evidence>
<evidence type="ECO:0000256" key="1">
    <source>
        <dbReference type="ARBA" id="ARBA00022670"/>
    </source>
</evidence>
<keyword evidence="7" id="KW-0812">Transmembrane</keyword>
<dbReference type="EMBL" id="BAAAJE010000002">
    <property type="protein sequence ID" value="GAA1129967.1"/>
    <property type="molecule type" value="Genomic_DNA"/>
</dbReference>
<feature type="transmembrane region" description="Helical" evidence="7">
    <location>
        <begin position="90"/>
        <end position="110"/>
    </location>
</feature>
<keyword evidence="1 6" id="KW-0645">Protease</keyword>